<dbReference type="Gene3D" id="3.40.50.300">
    <property type="entry name" value="P-loop containing nucleotide triphosphate hydrolases"/>
    <property type="match status" value="1"/>
</dbReference>
<dbReference type="EMBL" id="LAZR01003615">
    <property type="protein sequence ID" value="KKN16419.1"/>
    <property type="molecule type" value="Genomic_DNA"/>
</dbReference>
<comment type="caution">
    <text evidence="6">The sequence shown here is derived from an EMBL/GenBank/DDBJ whole genome shotgun (WGS) entry which is preliminary data.</text>
</comment>
<protein>
    <recommendedName>
        <fullName evidence="7">AAA domain-containing protein</fullName>
    </recommendedName>
</protein>
<dbReference type="InterPro" id="IPR027417">
    <property type="entry name" value="P-loop_NTPase"/>
</dbReference>
<evidence type="ECO:0008006" key="7">
    <source>
        <dbReference type="Google" id="ProtNLM"/>
    </source>
</evidence>
<evidence type="ECO:0000256" key="2">
    <source>
        <dbReference type="ARBA" id="ARBA00022741"/>
    </source>
</evidence>
<sequence>MTQPAPGRSPQALLTLSMKGGVGKTTTAIGLARALQRRGEKVGMLDVDIHGSALPRALHLQQPPGYEPLLGGQLRPIAYDGFQLFSIGLLFSEDEPTLWDGEQKRSAVQQLATSAIAWDGDVRWVVVDTPPTSGDEVQSLLEHLPRIYGSVIVTQPNDLSLLGITKTLNMLREAHSPICGLLVNMASYTCPNCGQVSNPFDREVVDIERLAVEFGVPYLGQVPFAGEEERALVLDQVLERILARQPVYLQQRKREGGIGRWMLGALKA</sequence>
<keyword evidence="5" id="KW-0411">Iron-sulfur</keyword>
<dbReference type="SUPFAM" id="SSF52540">
    <property type="entry name" value="P-loop containing nucleoside triphosphate hydrolases"/>
    <property type="match status" value="1"/>
</dbReference>
<proteinExistence type="predicted"/>
<name>A0A0F9NEP0_9ZZZZ</name>
<evidence type="ECO:0000256" key="3">
    <source>
        <dbReference type="ARBA" id="ARBA00022840"/>
    </source>
</evidence>
<dbReference type="Pfam" id="PF10609">
    <property type="entry name" value="ParA"/>
    <property type="match status" value="1"/>
</dbReference>
<evidence type="ECO:0000256" key="1">
    <source>
        <dbReference type="ARBA" id="ARBA00022723"/>
    </source>
</evidence>
<accession>A0A0F9NEP0</accession>
<dbReference type="PANTHER" id="PTHR42961">
    <property type="entry name" value="IRON-SULFUR PROTEIN NUBPL"/>
    <property type="match status" value="1"/>
</dbReference>
<dbReference type="CDD" id="cd02037">
    <property type="entry name" value="Mrp_NBP35"/>
    <property type="match status" value="1"/>
</dbReference>
<keyword evidence="1" id="KW-0479">Metal-binding</keyword>
<dbReference type="GO" id="GO:0046872">
    <property type="term" value="F:metal ion binding"/>
    <property type="evidence" value="ECO:0007669"/>
    <property type="project" value="UniProtKB-KW"/>
</dbReference>
<keyword evidence="3" id="KW-0067">ATP-binding</keyword>
<dbReference type="GO" id="GO:0005524">
    <property type="term" value="F:ATP binding"/>
    <property type="evidence" value="ECO:0007669"/>
    <property type="project" value="UniProtKB-KW"/>
</dbReference>
<dbReference type="InterPro" id="IPR033756">
    <property type="entry name" value="YlxH/NBP35"/>
</dbReference>
<reference evidence="6" key="1">
    <citation type="journal article" date="2015" name="Nature">
        <title>Complex archaea that bridge the gap between prokaryotes and eukaryotes.</title>
        <authorList>
            <person name="Spang A."/>
            <person name="Saw J.H."/>
            <person name="Jorgensen S.L."/>
            <person name="Zaremba-Niedzwiedzka K."/>
            <person name="Martijn J."/>
            <person name="Lind A.E."/>
            <person name="van Eijk R."/>
            <person name="Schleper C."/>
            <person name="Guy L."/>
            <person name="Ettema T.J."/>
        </authorList>
    </citation>
    <scope>NUCLEOTIDE SEQUENCE</scope>
</reference>
<keyword evidence="4" id="KW-0408">Iron</keyword>
<evidence type="ECO:0000256" key="5">
    <source>
        <dbReference type="ARBA" id="ARBA00023014"/>
    </source>
</evidence>
<gene>
    <name evidence="6" type="ORF">LCGC14_0975970</name>
</gene>
<dbReference type="InterPro" id="IPR044304">
    <property type="entry name" value="NUBPL-like"/>
</dbReference>
<evidence type="ECO:0000313" key="6">
    <source>
        <dbReference type="EMBL" id="KKN16419.1"/>
    </source>
</evidence>
<dbReference type="GO" id="GO:0016226">
    <property type="term" value="P:iron-sulfur cluster assembly"/>
    <property type="evidence" value="ECO:0007669"/>
    <property type="project" value="InterPro"/>
</dbReference>
<dbReference type="PANTHER" id="PTHR42961:SF2">
    <property type="entry name" value="IRON-SULFUR PROTEIN NUBPL"/>
    <property type="match status" value="1"/>
</dbReference>
<evidence type="ECO:0000256" key="4">
    <source>
        <dbReference type="ARBA" id="ARBA00023004"/>
    </source>
</evidence>
<organism evidence="6">
    <name type="scientific">marine sediment metagenome</name>
    <dbReference type="NCBI Taxonomy" id="412755"/>
    <lineage>
        <taxon>unclassified sequences</taxon>
        <taxon>metagenomes</taxon>
        <taxon>ecological metagenomes</taxon>
    </lineage>
</organism>
<dbReference type="AlphaFoldDB" id="A0A0F9NEP0"/>
<dbReference type="GO" id="GO:0051539">
    <property type="term" value="F:4 iron, 4 sulfur cluster binding"/>
    <property type="evidence" value="ECO:0007669"/>
    <property type="project" value="TreeGrafter"/>
</dbReference>
<dbReference type="InterPro" id="IPR019591">
    <property type="entry name" value="Mrp/NBP35_ATP-bd"/>
</dbReference>
<keyword evidence="2" id="KW-0547">Nucleotide-binding</keyword>
<dbReference type="GO" id="GO:0140663">
    <property type="term" value="F:ATP-dependent FeS chaperone activity"/>
    <property type="evidence" value="ECO:0007669"/>
    <property type="project" value="InterPro"/>
</dbReference>